<evidence type="ECO:0000313" key="2">
    <source>
        <dbReference type="EMBL" id="GFS46360.1"/>
    </source>
</evidence>
<feature type="region of interest" description="Disordered" evidence="1">
    <location>
        <begin position="85"/>
        <end position="108"/>
    </location>
</feature>
<gene>
    <name evidence="2" type="ORF">Acr_00g0101740</name>
</gene>
<reference evidence="3" key="1">
    <citation type="submission" date="2019-07" db="EMBL/GenBank/DDBJ databases">
        <title>De Novo Assembly of kiwifruit Actinidia rufa.</title>
        <authorList>
            <person name="Sugita-Konishi S."/>
            <person name="Sato K."/>
            <person name="Mori E."/>
            <person name="Abe Y."/>
            <person name="Kisaki G."/>
            <person name="Hamano K."/>
            <person name="Suezawa K."/>
            <person name="Otani M."/>
            <person name="Fukuda T."/>
            <person name="Manabe T."/>
            <person name="Gomi K."/>
            <person name="Tabuchi M."/>
            <person name="Akimitsu K."/>
            <person name="Kataoka I."/>
        </authorList>
    </citation>
    <scope>NUCLEOTIDE SEQUENCE [LARGE SCALE GENOMIC DNA]</scope>
    <source>
        <strain evidence="3">cv. Fuchu</strain>
    </source>
</reference>
<evidence type="ECO:0000313" key="3">
    <source>
        <dbReference type="Proteomes" id="UP000585474"/>
    </source>
</evidence>
<dbReference type="EMBL" id="BJWL01000466">
    <property type="protein sequence ID" value="GFS46360.1"/>
    <property type="molecule type" value="Genomic_DNA"/>
</dbReference>
<evidence type="ECO:0000256" key="1">
    <source>
        <dbReference type="SAM" id="MobiDB-lite"/>
    </source>
</evidence>
<keyword evidence="3" id="KW-1185">Reference proteome</keyword>
<comment type="caution">
    <text evidence="2">The sequence shown here is derived from an EMBL/GenBank/DDBJ whole genome shotgun (WGS) entry which is preliminary data.</text>
</comment>
<proteinExistence type="predicted"/>
<accession>A0A7J0E1W6</accession>
<dbReference type="Proteomes" id="UP000585474">
    <property type="component" value="Unassembled WGS sequence"/>
</dbReference>
<sequence>MLGLCLKELQLMGLKSLRVSGTSGYKFDVLESAAYKKVFGENVEAGAGPLVCPGIEGVTSSPGFEMGNQGGSASSVAFITQFPTADPVEGTSSSETSFRYPEVETASA</sequence>
<name>A0A7J0E1W6_9ERIC</name>
<organism evidence="2 3">
    <name type="scientific">Actinidia rufa</name>
    <dbReference type="NCBI Taxonomy" id="165716"/>
    <lineage>
        <taxon>Eukaryota</taxon>
        <taxon>Viridiplantae</taxon>
        <taxon>Streptophyta</taxon>
        <taxon>Embryophyta</taxon>
        <taxon>Tracheophyta</taxon>
        <taxon>Spermatophyta</taxon>
        <taxon>Magnoliopsida</taxon>
        <taxon>eudicotyledons</taxon>
        <taxon>Gunneridae</taxon>
        <taxon>Pentapetalae</taxon>
        <taxon>asterids</taxon>
        <taxon>Ericales</taxon>
        <taxon>Actinidiaceae</taxon>
        <taxon>Actinidia</taxon>
    </lineage>
</organism>
<protein>
    <submittedName>
        <fullName evidence="2">Uncharacterized protein</fullName>
    </submittedName>
</protein>
<dbReference type="AlphaFoldDB" id="A0A7J0E1W6"/>